<evidence type="ECO:0000256" key="3">
    <source>
        <dbReference type="ARBA" id="ARBA00022538"/>
    </source>
</evidence>
<comment type="similarity">
    <text evidence="9">Belongs to the monovalent cation:proton antiporter 2 (CPA2) transporter (TC 2.A.37) family. CHX (TC 2.A.37.4) subfamily.</text>
</comment>
<name>A0A2C9U543_MANES</name>
<feature type="domain" description="Cation/H+ exchanger transmembrane" evidence="11">
    <location>
        <begin position="70"/>
        <end position="448"/>
    </location>
</feature>
<evidence type="ECO:0000256" key="7">
    <source>
        <dbReference type="ARBA" id="ARBA00023065"/>
    </source>
</evidence>
<evidence type="ECO:0000256" key="1">
    <source>
        <dbReference type="ARBA" id="ARBA00004141"/>
    </source>
</evidence>
<keyword evidence="5" id="KW-0630">Potassium</keyword>
<feature type="domain" description="Cation/H(+) antiporter C-terminal" evidence="13">
    <location>
        <begin position="644"/>
        <end position="794"/>
    </location>
</feature>
<evidence type="ECO:0000256" key="4">
    <source>
        <dbReference type="ARBA" id="ARBA00022692"/>
    </source>
</evidence>
<keyword evidence="15" id="KW-1185">Reference proteome</keyword>
<evidence type="ECO:0000313" key="14">
    <source>
        <dbReference type="EMBL" id="OAY24234.1"/>
    </source>
</evidence>
<feature type="transmembrane region" description="Helical" evidence="10">
    <location>
        <begin position="364"/>
        <end position="385"/>
    </location>
</feature>
<evidence type="ECO:0000256" key="2">
    <source>
        <dbReference type="ARBA" id="ARBA00022448"/>
    </source>
</evidence>
<evidence type="ECO:0000256" key="6">
    <source>
        <dbReference type="ARBA" id="ARBA00022989"/>
    </source>
</evidence>
<feature type="transmembrane region" description="Helical" evidence="10">
    <location>
        <begin position="428"/>
        <end position="447"/>
    </location>
</feature>
<dbReference type="GO" id="GO:0016020">
    <property type="term" value="C:membrane"/>
    <property type="evidence" value="ECO:0007669"/>
    <property type="project" value="UniProtKB-SubCell"/>
</dbReference>
<keyword evidence="8 10" id="KW-0472">Membrane</keyword>
<dbReference type="GO" id="GO:0006885">
    <property type="term" value="P:regulation of pH"/>
    <property type="evidence" value="ECO:0000318"/>
    <property type="project" value="GO_Central"/>
</dbReference>
<evidence type="ECO:0000259" key="13">
    <source>
        <dbReference type="Pfam" id="PF23259"/>
    </source>
</evidence>
<dbReference type="PANTHER" id="PTHR32468">
    <property type="entry name" value="CATION/H + ANTIPORTER"/>
    <property type="match status" value="1"/>
</dbReference>
<keyword evidence="6 10" id="KW-1133">Transmembrane helix</keyword>
<evidence type="ECO:0000256" key="5">
    <source>
        <dbReference type="ARBA" id="ARBA00022958"/>
    </source>
</evidence>
<dbReference type="Gene3D" id="1.20.1530.20">
    <property type="match status" value="1"/>
</dbReference>
<dbReference type="Proteomes" id="UP000091857">
    <property type="component" value="Chromosome 18"/>
</dbReference>
<feature type="transmembrane region" description="Helical" evidence="10">
    <location>
        <begin position="116"/>
        <end position="135"/>
    </location>
</feature>
<dbReference type="InterPro" id="IPR006153">
    <property type="entry name" value="Cation/H_exchanger_TM"/>
</dbReference>
<dbReference type="InterPro" id="IPR038770">
    <property type="entry name" value="Na+/solute_symporter_sf"/>
</dbReference>
<feature type="transmembrane region" description="Helical" evidence="10">
    <location>
        <begin position="215"/>
        <end position="237"/>
    </location>
</feature>
<evidence type="ECO:0000259" key="11">
    <source>
        <dbReference type="Pfam" id="PF00999"/>
    </source>
</evidence>
<sequence>MSKLNNSSLQSLEGQRIHLEKELAFGASFVCEALGHINSRGLWLGDDPLSFSVPLLLLQLSLISIFTRSIYIFLKPFGQPSIVSQILGGVILGPSVLGYNITFAEKVFPSKGRTTLETLSVFGFILFIFLIGVKTDPTVILRSGKRPLAIGISAFCLPYALGAFIRLILCNHLSLNHSTCKVLALVARLQSVTAFPVIATFLAELKLLNSEIGRLASSSSMICDLCFWISMSLTYAADIASEKSLKTSVGSFFSVTLLLGIIVFGIRPAALWVVRNTPEGKPVKEIYTLVVLMALMGCVFIGEVVGIDALISSFLVGLVIPDGPPLGAALVERLDCFVSVLLTPIFFTLCGLKTNVFTIKKWRNVGIIQVVVCVGFFGKLIGTMLPPLFCRMPFRDVLSLGLIMNSRGIVELILLNDWRSDNVLNDECFAIMIISVVAITGVISPLVKSLYDPSRRFLAYKRRTIQHHSHNQELRILACIHSQENIHTMITLLDASNPTKENPISLLVLHLIKLAGRASSLLVAHMPRDKPSQNPTQSERIFNAFKKFEHENSGQVSVHCYKGISPRTTMHNDVCSLALEHRISFIIMPFHKQRINGKKVDSSHLYRHLNMNVLDKAPCSVGVLVDRGNPMNFPFWLVEACFYKVCVLFLGGADDREALAYAQRMLKHPRVRVSLLHFKSTSLGEGAIDIVGGTARSKVLDSEILQEYKLQAQINERAAYKEEEVVNRRDVLDVIESMDAAYDLVMVGKRHGESQLMDDLRKWNEDKGLGEVGEIIAARDFKLRASVLVVQQQTRVWGLRDPEMNKTEIYRKIIQKEELKFTQ</sequence>
<feature type="transmembrane region" description="Helical" evidence="10">
    <location>
        <begin position="147"/>
        <end position="169"/>
    </location>
</feature>
<proteinExistence type="inferred from homology"/>
<dbReference type="Pfam" id="PF23259">
    <property type="entry name" value="CHX17_C"/>
    <property type="match status" value="1"/>
</dbReference>
<dbReference type="OrthoDB" id="1889525at2759"/>
<keyword evidence="2" id="KW-0813">Transport</keyword>
<feature type="transmembrane region" description="Helical" evidence="10">
    <location>
        <begin position="51"/>
        <end position="74"/>
    </location>
</feature>
<keyword evidence="3" id="KW-0633">Potassium transport</keyword>
<evidence type="ECO:0000259" key="12">
    <source>
        <dbReference type="Pfam" id="PF23256"/>
    </source>
</evidence>
<dbReference type="Pfam" id="PF23256">
    <property type="entry name" value="CHX17_2nd"/>
    <property type="match status" value="1"/>
</dbReference>
<reference evidence="15" key="1">
    <citation type="journal article" date="2016" name="Nat. Biotechnol.">
        <title>Sequencing wild and cultivated cassava and related species reveals extensive interspecific hybridization and genetic diversity.</title>
        <authorList>
            <person name="Bredeson J.V."/>
            <person name="Lyons J.B."/>
            <person name="Prochnik S.E."/>
            <person name="Wu G.A."/>
            <person name="Ha C.M."/>
            <person name="Edsinger-Gonzales E."/>
            <person name="Grimwood J."/>
            <person name="Schmutz J."/>
            <person name="Rabbi I.Y."/>
            <person name="Egesi C."/>
            <person name="Nauluvula P."/>
            <person name="Lebot V."/>
            <person name="Ndunguru J."/>
            <person name="Mkamilo G."/>
            <person name="Bart R.S."/>
            <person name="Setter T.L."/>
            <person name="Gleadow R.M."/>
            <person name="Kulakow P."/>
            <person name="Ferguson M.E."/>
            <person name="Rounsley S."/>
            <person name="Rokhsar D.S."/>
        </authorList>
    </citation>
    <scope>NUCLEOTIDE SEQUENCE [LARGE SCALE GENOMIC DNA]</scope>
    <source>
        <strain evidence="15">cv. AM560-2</strain>
    </source>
</reference>
<dbReference type="GO" id="GO:0012505">
    <property type="term" value="C:endomembrane system"/>
    <property type="evidence" value="ECO:0000318"/>
    <property type="project" value="GO_Central"/>
</dbReference>
<dbReference type="PANTHER" id="PTHR32468:SF164">
    <property type="entry name" value="OS05G0485000 PROTEIN"/>
    <property type="match status" value="1"/>
</dbReference>
<keyword evidence="7" id="KW-0406">Ion transport</keyword>
<evidence type="ECO:0000256" key="9">
    <source>
        <dbReference type="ARBA" id="ARBA00038341"/>
    </source>
</evidence>
<dbReference type="GO" id="GO:0015297">
    <property type="term" value="F:antiporter activity"/>
    <property type="evidence" value="ECO:0007669"/>
    <property type="project" value="InterPro"/>
</dbReference>
<accession>A0A2C9U543</accession>
<dbReference type="GO" id="GO:0098662">
    <property type="term" value="P:inorganic cation transmembrane transport"/>
    <property type="evidence" value="ECO:0000318"/>
    <property type="project" value="GO_Central"/>
</dbReference>
<dbReference type="Gene3D" id="3.40.50.12370">
    <property type="match status" value="1"/>
</dbReference>
<gene>
    <name evidence="14" type="ORF">MANES_18G145200v8</name>
</gene>
<evidence type="ECO:0000256" key="8">
    <source>
        <dbReference type="ARBA" id="ARBA00023136"/>
    </source>
</evidence>
<dbReference type="InterPro" id="IPR057291">
    <property type="entry name" value="CHX17_2nd"/>
</dbReference>
<dbReference type="AlphaFoldDB" id="A0A2C9U543"/>
<dbReference type="Pfam" id="PF00999">
    <property type="entry name" value="Na_H_Exchanger"/>
    <property type="match status" value="1"/>
</dbReference>
<feature type="domain" description="Cation/H(+) antiporter central" evidence="12">
    <location>
        <begin position="506"/>
        <end position="628"/>
    </location>
</feature>
<protein>
    <submittedName>
        <fullName evidence="14">Uncharacterized protein</fullName>
    </submittedName>
</protein>
<organism evidence="14 15">
    <name type="scientific">Manihot esculenta</name>
    <name type="common">Cassava</name>
    <name type="synonym">Jatropha manihot</name>
    <dbReference type="NCBI Taxonomy" id="3983"/>
    <lineage>
        <taxon>Eukaryota</taxon>
        <taxon>Viridiplantae</taxon>
        <taxon>Streptophyta</taxon>
        <taxon>Embryophyta</taxon>
        <taxon>Tracheophyta</taxon>
        <taxon>Spermatophyta</taxon>
        <taxon>Magnoliopsida</taxon>
        <taxon>eudicotyledons</taxon>
        <taxon>Gunneridae</taxon>
        <taxon>Pentapetalae</taxon>
        <taxon>rosids</taxon>
        <taxon>fabids</taxon>
        <taxon>Malpighiales</taxon>
        <taxon>Euphorbiaceae</taxon>
        <taxon>Crotonoideae</taxon>
        <taxon>Manihoteae</taxon>
        <taxon>Manihot</taxon>
    </lineage>
</organism>
<dbReference type="InterPro" id="IPR057290">
    <property type="entry name" value="CHX17_C"/>
</dbReference>
<evidence type="ECO:0000313" key="15">
    <source>
        <dbReference type="Proteomes" id="UP000091857"/>
    </source>
</evidence>
<comment type="caution">
    <text evidence="14">The sequence shown here is derived from an EMBL/GenBank/DDBJ whole genome shotgun (WGS) entry which is preliminary data.</text>
</comment>
<evidence type="ECO:0000256" key="10">
    <source>
        <dbReference type="SAM" id="Phobius"/>
    </source>
</evidence>
<dbReference type="GO" id="GO:0006813">
    <property type="term" value="P:potassium ion transport"/>
    <property type="evidence" value="ECO:0007669"/>
    <property type="project" value="UniProtKB-KW"/>
</dbReference>
<feature type="transmembrane region" description="Helical" evidence="10">
    <location>
        <begin position="286"/>
        <end position="311"/>
    </location>
</feature>
<feature type="transmembrane region" description="Helical" evidence="10">
    <location>
        <begin position="249"/>
        <end position="274"/>
    </location>
</feature>
<dbReference type="OMA" id="MHNDVCY"/>
<comment type="subcellular location">
    <subcellularLocation>
        <location evidence="1">Membrane</location>
        <topology evidence="1">Multi-pass membrane protein</topology>
    </subcellularLocation>
</comment>
<dbReference type="EMBL" id="CM004404">
    <property type="protein sequence ID" value="OAY24234.1"/>
    <property type="molecule type" value="Genomic_DNA"/>
</dbReference>
<dbReference type="InterPro" id="IPR050794">
    <property type="entry name" value="CPA2_transporter"/>
</dbReference>
<dbReference type="GO" id="GO:1902600">
    <property type="term" value="P:proton transmembrane transport"/>
    <property type="evidence" value="ECO:0007669"/>
    <property type="project" value="InterPro"/>
</dbReference>
<feature type="transmembrane region" description="Helical" evidence="10">
    <location>
        <begin position="331"/>
        <end position="352"/>
    </location>
</feature>
<feature type="transmembrane region" description="Helical" evidence="10">
    <location>
        <begin position="86"/>
        <end position="104"/>
    </location>
</feature>
<dbReference type="Gramene" id="Manes.18G145200.1.v8.1">
    <property type="protein sequence ID" value="Manes.18G145200.1.v8.1.CDS"/>
    <property type="gene ID" value="Manes.18G145200.v8.1"/>
</dbReference>
<keyword evidence="4 10" id="KW-0812">Transmembrane</keyword>